<reference evidence="1" key="1">
    <citation type="submission" date="2018-09" db="EMBL/GenBank/DDBJ databases">
        <authorList>
            <consortium name="PulseNet: The National Subtyping Network for Foodborne Disease Surveillance"/>
            <person name="Tarr C.L."/>
            <person name="Trees E."/>
            <person name="Katz L.S."/>
            <person name="Carleton-Romer H.A."/>
            <person name="Stroika S."/>
            <person name="Kucerova Z."/>
            <person name="Roache K.F."/>
            <person name="Sabol A.L."/>
            <person name="Besser J."/>
            <person name="Gerner-Smidt P."/>
        </authorList>
    </citation>
    <scope>NUCLEOTIDE SEQUENCE</scope>
    <source>
        <strain evidence="1">PNUSAS053063</strain>
    </source>
</reference>
<protein>
    <submittedName>
        <fullName evidence="1">Uncharacterized protein</fullName>
    </submittedName>
</protein>
<gene>
    <name evidence="1" type="ORF">D3453_21055</name>
</gene>
<accession>A0A5U1S3R2</accession>
<proteinExistence type="predicted"/>
<evidence type="ECO:0000313" key="1">
    <source>
        <dbReference type="EMBL" id="EBO8151353.1"/>
    </source>
</evidence>
<dbReference type="AlphaFoldDB" id="A0A5U1S3R2"/>
<dbReference type="EMBL" id="AAGJSG010000016">
    <property type="protein sequence ID" value="EBO8151353.1"/>
    <property type="molecule type" value="Genomic_DNA"/>
</dbReference>
<organism evidence="1">
    <name type="scientific">Salmonella enterica</name>
    <name type="common">Salmonella choleraesuis</name>
    <dbReference type="NCBI Taxonomy" id="28901"/>
    <lineage>
        <taxon>Bacteria</taxon>
        <taxon>Pseudomonadati</taxon>
        <taxon>Pseudomonadota</taxon>
        <taxon>Gammaproteobacteria</taxon>
        <taxon>Enterobacterales</taxon>
        <taxon>Enterobacteriaceae</taxon>
        <taxon>Salmonella</taxon>
    </lineage>
</organism>
<comment type="caution">
    <text evidence="1">The sequence shown here is derived from an EMBL/GenBank/DDBJ whole genome shotgun (WGS) entry which is preliminary data.</text>
</comment>
<sequence length="63" mass="7157">MSGDSGGQSTTIDMYNVGSSSTFYSAYEISKLNEYLDKQDLDHGYYYTLENPVLWQSAQEDEL</sequence>
<name>A0A5U1S3R2_SALER</name>